<keyword evidence="3" id="KW-1185">Reference proteome</keyword>
<protein>
    <submittedName>
        <fullName evidence="2">DUF4136 domain-containing protein</fullName>
    </submittedName>
</protein>
<name>A0ABZ0WHV6_9BURK</name>
<feature type="signal peptide" evidence="1">
    <location>
        <begin position="1"/>
        <end position="20"/>
    </location>
</feature>
<feature type="chain" id="PRO_5047078059" evidence="1">
    <location>
        <begin position="21"/>
        <end position="214"/>
    </location>
</feature>
<proteinExistence type="predicted"/>
<sequence length="214" mass="23202">MKTFLLTCAVLAVTSLAGCAGVRTEVQATGMRHAPQGDLRYRFMRTPAQQADPGQPGWESQLRDALAQHGFSDAGDANDTHEARGAADATQGPRYLISVAYETRPTGIAVRSAKCANDAHICDTNDASHDASPFAGRYLHRLTLRFIDARSGEEIYKVTGTRLDRDAHASPAFGYLVKSALARFPFDGGRWQIELRETDDGKQADVVSVKPLAP</sequence>
<organism evidence="2 3">
    <name type="scientific">Paraburkholderia kururiensis</name>
    <dbReference type="NCBI Taxonomy" id="984307"/>
    <lineage>
        <taxon>Bacteria</taxon>
        <taxon>Pseudomonadati</taxon>
        <taxon>Pseudomonadota</taxon>
        <taxon>Betaproteobacteria</taxon>
        <taxon>Burkholderiales</taxon>
        <taxon>Burkholderiaceae</taxon>
        <taxon>Paraburkholderia</taxon>
    </lineage>
</organism>
<evidence type="ECO:0000256" key="1">
    <source>
        <dbReference type="SAM" id="SignalP"/>
    </source>
</evidence>
<accession>A0ABZ0WHV6</accession>
<gene>
    <name evidence="2" type="ORF">U0042_22970</name>
</gene>
<evidence type="ECO:0000313" key="3">
    <source>
        <dbReference type="Proteomes" id="UP001325479"/>
    </source>
</evidence>
<dbReference type="EMBL" id="CP139965">
    <property type="protein sequence ID" value="WQD76913.1"/>
    <property type="molecule type" value="Genomic_DNA"/>
</dbReference>
<dbReference type="RefSeq" id="WP_114808985.1">
    <property type="nucleotide sequence ID" value="NZ_CP139965.1"/>
</dbReference>
<dbReference type="Proteomes" id="UP001325479">
    <property type="component" value="Chromosome"/>
</dbReference>
<dbReference type="PROSITE" id="PS51257">
    <property type="entry name" value="PROKAR_LIPOPROTEIN"/>
    <property type="match status" value="1"/>
</dbReference>
<reference evidence="2 3" key="1">
    <citation type="submission" date="2023-12" db="EMBL/GenBank/DDBJ databases">
        <title>Genome sequencing and assembly of bacterial species from a model synthetic community.</title>
        <authorList>
            <person name="Hogle S.L."/>
        </authorList>
    </citation>
    <scope>NUCLEOTIDE SEQUENCE [LARGE SCALE GENOMIC DNA]</scope>
    <source>
        <strain evidence="2 3">HAMBI 2494</strain>
    </source>
</reference>
<evidence type="ECO:0000313" key="2">
    <source>
        <dbReference type="EMBL" id="WQD76913.1"/>
    </source>
</evidence>
<keyword evidence="1" id="KW-0732">Signal</keyword>